<evidence type="ECO:0000313" key="1">
    <source>
        <dbReference type="EMBL" id="KQK27956.1"/>
    </source>
</evidence>
<evidence type="ECO:0000313" key="2">
    <source>
        <dbReference type="EMBL" id="SKC17177.1"/>
    </source>
</evidence>
<sequence>MTERPIKVGDTVRLSFGFADRSGEGDYEIIRVMPARESGERHYRVRGIDGRERAIGHNQIIVSKAKAKSPVSGSQG</sequence>
<gene>
    <name evidence="1" type="ORF">ARD30_24155</name>
    <name evidence="2" type="ORF">SAMN05660750_05035</name>
</gene>
<dbReference type="STRING" id="53254.SAMN05660750_05035"/>
<keyword evidence="3" id="KW-1185">Reference proteome</keyword>
<dbReference type="AlphaFoldDB" id="A0A0Q3KU27"/>
<evidence type="ECO:0000313" key="3">
    <source>
        <dbReference type="Proteomes" id="UP000051562"/>
    </source>
</evidence>
<protein>
    <submittedName>
        <fullName evidence="1">Uncharacterized protein</fullName>
    </submittedName>
</protein>
<organism evidence="1 3">
    <name type="scientific">Bosea thiooxidans</name>
    <dbReference type="NCBI Taxonomy" id="53254"/>
    <lineage>
        <taxon>Bacteria</taxon>
        <taxon>Pseudomonadati</taxon>
        <taxon>Pseudomonadota</taxon>
        <taxon>Alphaproteobacteria</taxon>
        <taxon>Hyphomicrobiales</taxon>
        <taxon>Boseaceae</taxon>
        <taxon>Bosea</taxon>
    </lineage>
</organism>
<dbReference type="EMBL" id="FUYX01000025">
    <property type="protein sequence ID" value="SKC17177.1"/>
    <property type="molecule type" value="Genomic_DNA"/>
</dbReference>
<dbReference type="Proteomes" id="UP000190130">
    <property type="component" value="Unassembled WGS sequence"/>
</dbReference>
<proteinExistence type="predicted"/>
<dbReference type="RefSeq" id="WP_055730736.1">
    <property type="nucleotide sequence ID" value="NZ_FUYX01000025.1"/>
</dbReference>
<reference evidence="2 4" key="2">
    <citation type="submission" date="2017-02" db="EMBL/GenBank/DDBJ databases">
        <authorList>
            <person name="Peterson S.W."/>
        </authorList>
    </citation>
    <scope>NUCLEOTIDE SEQUENCE [LARGE SCALE GENOMIC DNA]</scope>
    <source>
        <strain evidence="2 4">DSM 9653</strain>
    </source>
</reference>
<dbReference type="OrthoDB" id="8162521at2"/>
<accession>A0A0Q3KU27</accession>
<name>A0A0Q3KU27_9HYPH</name>
<reference evidence="1 3" key="1">
    <citation type="submission" date="2015-10" db="EMBL/GenBank/DDBJ databases">
        <title>Draft genome of Bosea thiooxidans.</title>
        <authorList>
            <person name="Wang X."/>
        </authorList>
    </citation>
    <scope>NUCLEOTIDE SEQUENCE [LARGE SCALE GENOMIC DNA]</scope>
    <source>
        <strain evidence="1 3">CGMCC 9174</strain>
    </source>
</reference>
<dbReference type="EMBL" id="LMAR01000085">
    <property type="protein sequence ID" value="KQK27956.1"/>
    <property type="molecule type" value="Genomic_DNA"/>
</dbReference>
<dbReference type="Proteomes" id="UP000051562">
    <property type="component" value="Unassembled WGS sequence"/>
</dbReference>
<evidence type="ECO:0000313" key="4">
    <source>
        <dbReference type="Proteomes" id="UP000190130"/>
    </source>
</evidence>